<organism evidence="8 9">
    <name type="scientific">Armadillidium nasatum</name>
    <dbReference type="NCBI Taxonomy" id="96803"/>
    <lineage>
        <taxon>Eukaryota</taxon>
        <taxon>Metazoa</taxon>
        <taxon>Ecdysozoa</taxon>
        <taxon>Arthropoda</taxon>
        <taxon>Crustacea</taxon>
        <taxon>Multicrustacea</taxon>
        <taxon>Malacostraca</taxon>
        <taxon>Eumalacostraca</taxon>
        <taxon>Peracarida</taxon>
        <taxon>Isopoda</taxon>
        <taxon>Oniscidea</taxon>
        <taxon>Crinocheta</taxon>
        <taxon>Armadillidiidae</taxon>
        <taxon>Armadillidium</taxon>
    </lineage>
</organism>
<dbReference type="SUPFAM" id="SSF52080">
    <property type="entry name" value="Ribosomal proteins L15p and L18e"/>
    <property type="match status" value="1"/>
</dbReference>
<dbReference type="InterPro" id="IPR036227">
    <property type="entry name" value="Ribosomal_uL15/eL18_sf"/>
</dbReference>
<name>A0A5N5SJT0_9CRUS</name>
<dbReference type="InterPro" id="IPR005749">
    <property type="entry name" value="Ribosomal_uL15_bac-type"/>
</dbReference>
<evidence type="ECO:0000256" key="1">
    <source>
        <dbReference type="ARBA" id="ARBA00007320"/>
    </source>
</evidence>
<dbReference type="GO" id="GO:0003735">
    <property type="term" value="F:structural constituent of ribosome"/>
    <property type="evidence" value="ECO:0007669"/>
    <property type="project" value="InterPro"/>
</dbReference>
<accession>A0A5N5SJT0</accession>
<evidence type="ECO:0000313" key="8">
    <source>
        <dbReference type="EMBL" id="KAB7494237.1"/>
    </source>
</evidence>
<evidence type="ECO:0000256" key="4">
    <source>
        <dbReference type="ARBA" id="ARBA00035299"/>
    </source>
</evidence>
<keyword evidence="2 8" id="KW-0689">Ribosomal protein</keyword>
<dbReference type="PANTHER" id="PTHR12934:SF11">
    <property type="entry name" value="LARGE RIBOSOMAL SUBUNIT PROTEIN UL15M"/>
    <property type="match status" value="1"/>
</dbReference>
<dbReference type="OrthoDB" id="361383at2759"/>
<comment type="similarity">
    <text evidence="1">Belongs to the universal ribosomal protein uL15 family.</text>
</comment>
<dbReference type="Pfam" id="PF00828">
    <property type="entry name" value="Ribosomal_L27A"/>
    <property type="match status" value="1"/>
</dbReference>
<evidence type="ECO:0000313" key="9">
    <source>
        <dbReference type="Proteomes" id="UP000326759"/>
    </source>
</evidence>
<evidence type="ECO:0000256" key="2">
    <source>
        <dbReference type="ARBA" id="ARBA00022980"/>
    </source>
</evidence>
<protein>
    <recommendedName>
        <fullName evidence="4">Large ribosomal subunit protein uL15m</fullName>
    </recommendedName>
    <alternativeName>
        <fullName evidence="5">39S ribosomal protein L15, mitochondrial</fullName>
    </alternativeName>
</protein>
<evidence type="ECO:0000256" key="6">
    <source>
        <dbReference type="SAM" id="MobiDB-lite"/>
    </source>
</evidence>
<dbReference type="AlphaFoldDB" id="A0A5N5SJT0"/>
<dbReference type="Proteomes" id="UP000326759">
    <property type="component" value="Unassembled WGS sequence"/>
</dbReference>
<gene>
    <name evidence="8" type="primary">mrpl15</name>
    <name evidence="8" type="ORF">Anas_06180</name>
</gene>
<dbReference type="EMBL" id="SEYY01024280">
    <property type="protein sequence ID" value="KAB7494237.1"/>
    <property type="molecule type" value="Genomic_DNA"/>
</dbReference>
<keyword evidence="3" id="KW-0687">Ribonucleoprotein</keyword>
<proteinExistence type="inferred from homology"/>
<dbReference type="GO" id="GO:0006412">
    <property type="term" value="P:translation"/>
    <property type="evidence" value="ECO:0007669"/>
    <property type="project" value="InterPro"/>
</dbReference>
<feature type="compositionally biased region" description="Basic residues" evidence="6">
    <location>
        <begin position="32"/>
        <end position="51"/>
    </location>
</feature>
<evidence type="ECO:0000256" key="3">
    <source>
        <dbReference type="ARBA" id="ARBA00023274"/>
    </source>
</evidence>
<keyword evidence="9" id="KW-1185">Reference proteome</keyword>
<dbReference type="GO" id="GO:0005762">
    <property type="term" value="C:mitochondrial large ribosomal subunit"/>
    <property type="evidence" value="ECO:0007669"/>
    <property type="project" value="TreeGrafter"/>
</dbReference>
<evidence type="ECO:0000259" key="7">
    <source>
        <dbReference type="Pfam" id="PF00828"/>
    </source>
</evidence>
<feature type="region of interest" description="Disordered" evidence="6">
    <location>
        <begin position="22"/>
        <end position="51"/>
    </location>
</feature>
<reference evidence="8 9" key="1">
    <citation type="journal article" date="2019" name="PLoS Biol.">
        <title>Sex chromosomes control vertical transmission of feminizing Wolbachia symbionts in an isopod.</title>
        <authorList>
            <person name="Becking T."/>
            <person name="Chebbi M.A."/>
            <person name="Giraud I."/>
            <person name="Moumen B."/>
            <person name="Laverre T."/>
            <person name="Caubet Y."/>
            <person name="Peccoud J."/>
            <person name="Gilbert C."/>
            <person name="Cordaux R."/>
        </authorList>
    </citation>
    <scope>NUCLEOTIDE SEQUENCE [LARGE SCALE GENOMIC DNA]</scope>
    <source>
        <strain evidence="8">ANa2</strain>
        <tissue evidence="8">Whole body excluding digestive tract and cuticle</tissue>
    </source>
</reference>
<dbReference type="InterPro" id="IPR021131">
    <property type="entry name" value="Ribosomal_uL15/eL18"/>
</dbReference>
<feature type="domain" description="Large ribosomal subunit protein uL15/eL18" evidence="7">
    <location>
        <begin position="88"/>
        <end position="166"/>
    </location>
</feature>
<comment type="caution">
    <text evidence="8">The sequence shown here is derived from an EMBL/GenBank/DDBJ whole genome shotgun (WGS) entry which is preliminary data.</text>
</comment>
<dbReference type="PANTHER" id="PTHR12934">
    <property type="entry name" value="50S RIBOSOMAL PROTEIN L15"/>
    <property type="match status" value="1"/>
</dbReference>
<sequence>MSSSGTRRAFDLLSKLPRVALDNVKNNPDAKTKRRTKRKNHHNHKRGTGKRQRILPLGYEMGNFPFHLRFRSQNWNEDVRIKLSYCPLPLKMLQQLIDLGRIRTDIPVDACQLSQSGMLPELCPMEKEGGYLLQDEGIDVFKAEVNLEVQWATEPIIAAIERTGSKYGYELPDIKKSPKYNLLIQRKDPRQVFYGLQAGWVVSLKDKLILKPKDKDYRNF</sequence>
<evidence type="ECO:0000256" key="5">
    <source>
        <dbReference type="ARBA" id="ARBA00035423"/>
    </source>
</evidence>